<dbReference type="AlphaFoldDB" id="N1X0U3"/>
<dbReference type="GO" id="GO:0000062">
    <property type="term" value="F:fatty-acyl-CoA binding"/>
    <property type="evidence" value="ECO:0007669"/>
    <property type="project" value="InterPro"/>
</dbReference>
<gene>
    <name evidence="2" type="ORF">pgond44_03995</name>
</gene>
<dbReference type="SUPFAM" id="SSF47027">
    <property type="entry name" value="Acyl-CoA binding protein"/>
    <property type="match status" value="1"/>
</dbReference>
<keyword evidence="3" id="KW-1185">Reference proteome</keyword>
<dbReference type="InterPro" id="IPR035984">
    <property type="entry name" value="Acyl-CoA-binding_sf"/>
</dbReference>
<reference evidence="2 3" key="1">
    <citation type="journal article" date="2014" name="Genome Biol. Evol.">
        <title>Extensive gene acquisition in the extremely psychrophilic bacterial species Psychroflexus torquis and the link to sea-ice ecosystem specialism.</title>
        <authorList>
            <person name="Feng S."/>
            <person name="Powell S.M."/>
            <person name="Wilson R."/>
            <person name="Bowman J.P."/>
        </authorList>
    </citation>
    <scope>NUCLEOTIDE SEQUENCE [LARGE SCALE GENOMIC DNA]</scope>
    <source>
        <strain evidence="2 3">ACAM 44</strain>
    </source>
</reference>
<name>N1X0U3_9FLAO</name>
<organism evidence="2 3">
    <name type="scientific">Psychroflexus gondwanensis ACAM 44</name>
    <dbReference type="NCBI Taxonomy" id="1189619"/>
    <lineage>
        <taxon>Bacteria</taxon>
        <taxon>Pseudomonadati</taxon>
        <taxon>Bacteroidota</taxon>
        <taxon>Flavobacteriia</taxon>
        <taxon>Flavobacteriales</taxon>
        <taxon>Flavobacteriaceae</taxon>
        <taxon>Psychroflexus</taxon>
    </lineage>
</organism>
<dbReference type="Gene3D" id="1.20.80.10">
    <property type="match status" value="1"/>
</dbReference>
<dbReference type="STRING" id="1189619.pgond44_03995"/>
<dbReference type="InterPro" id="IPR000582">
    <property type="entry name" value="Acyl-CoA-binding_protein"/>
</dbReference>
<protein>
    <recommendedName>
        <fullName evidence="1">ACB domain-containing protein</fullName>
    </recommendedName>
</protein>
<dbReference type="InterPro" id="IPR014352">
    <property type="entry name" value="FERM/acyl-CoA-bd_prot_sf"/>
</dbReference>
<dbReference type="PROSITE" id="PS51228">
    <property type="entry name" value="ACB_2"/>
    <property type="match status" value="1"/>
</dbReference>
<proteinExistence type="predicted"/>
<dbReference type="EMBL" id="APLF01000004">
    <property type="protein sequence ID" value="EMY81673.1"/>
    <property type="molecule type" value="Genomic_DNA"/>
</dbReference>
<evidence type="ECO:0000259" key="1">
    <source>
        <dbReference type="PROSITE" id="PS51228"/>
    </source>
</evidence>
<dbReference type="RefSeq" id="WP_003436971.1">
    <property type="nucleotide sequence ID" value="NZ_APLF01000004.1"/>
</dbReference>
<dbReference type="Proteomes" id="UP000012317">
    <property type="component" value="Unassembled WGS sequence"/>
</dbReference>
<dbReference type="PATRIC" id="fig|1189619.4.peg.833"/>
<sequence length="105" mass="12345">MDLEKLTEKEVEKLFEHAYQKVSETDKKFPQDVLLYFYAYYKHAKNESDLKVTQNPISGEELVNAFKANAMFQVKTFSVQESKLKYIRLAQLQLGDEFDSQIKKV</sequence>
<dbReference type="Pfam" id="PF00887">
    <property type="entry name" value="ACBP"/>
    <property type="match status" value="1"/>
</dbReference>
<accession>N1X0U3</accession>
<feature type="domain" description="ACB" evidence="1">
    <location>
        <begin position="11"/>
        <end position="99"/>
    </location>
</feature>
<evidence type="ECO:0000313" key="2">
    <source>
        <dbReference type="EMBL" id="EMY81673.1"/>
    </source>
</evidence>
<evidence type="ECO:0000313" key="3">
    <source>
        <dbReference type="Proteomes" id="UP000012317"/>
    </source>
</evidence>
<comment type="caution">
    <text evidence="2">The sequence shown here is derived from an EMBL/GenBank/DDBJ whole genome shotgun (WGS) entry which is preliminary data.</text>
</comment>
<dbReference type="eggNOG" id="COG4281">
    <property type="taxonomic scope" value="Bacteria"/>
</dbReference>